<organism evidence="2 3">
    <name type="scientific">Cercophora newfieldiana</name>
    <dbReference type="NCBI Taxonomy" id="92897"/>
    <lineage>
        <taxon>Eukaryota</taxon>
        <taxon>Fungi</taxon>
        <taxon>Dikarya</taxon>
        <taxon>Ascomycota</taxon>
        <taxon>Pezizomycotina</taxon>
        <taxon>Sordariomycetes</taxon>
        <taxon>Sordariomycetidae</taxon>
        <taxon>Sordariales</taxon>
        <taxon>Lasiosphaeriaceae</taxon>
        <taxon>Cercophora</taxon>
    </lineage>
</organism>
<sequence>MLDLWCVLFFAFGECNAPRGCVSLPSTAMWSSETEILGTDLAVELPRFCGAWATYLMDLVLSTRNTTTVVGLCVLFNNGVLLQMASHASWAADPGMQQHLPVTRVEHGIGDHPAAFQSRTSRSCN</sequence>
<evidence type="ECO:0000313" key="2">
    <source>
        <dbReference type="EMBL" id="KAK0652365.1"/>
    </source>
</evidence>
<keyword evidence="1" id="KW-0732">Signal</keyword>
<dbReference type="EMBL" id="JAULSV010000002">
    <property type="protein sequence ID" value="KAK0652365.1"/>
    <property type="molecule type" value="Genomic_DNA"/>
</dbReference>
<feature type="signal peptide" evidence="1">
    <location>
        <begin position="1"/>
        <end position="17"/>
    </location>
</feature>
<feature type="chain" id="PRO_5041386173" description="Secreted protein" evidence="1">
    <location>
        <begin position="18"/>
        <end position="125"/>
    </location>
</feature>
<keyword evidence="3" id="KW-1185">Reference proteome</keyword>
<proteinExistence type="predicted"/>
<evidence type="ECO:0000313" key="3">
    <source>
        <dbReference type="Proteomes" id="UP001174936"/>
    </source>
</evidence>
<evidence type="ECO:0000256" key="1">
    <source>
        <dbReference type="SAM" id="SignalP"/>
    </source>
</evidence>
<dbReference type="Proteomes" id="UP001174936">
    <property type="component" value="Unassembled WGS sequence"/>
</dbReference>
<comment type="caution">
    <text evidence="2">The sequence shown here is derived from an EMBL/GenBank/DDBJ whole genome shotgun (WGS) entry which is preliminary data.</text>
</comment>
<reference evidence="2" key="1">
    <citation type="submission" date="2023-06" db="EMBL/GenBank/DDBJ databases">
        <title>Genome-scale phylogeny and comparative genomics of the fungal order Sordariales.</title>
        <authorList>
            <consortium name="Lawrence Berkeley National Laboratory"/>
            <person name="Hensen N."/>
            <person name="Bonometti L."/>
            <person name="Westerberg I."/>
            <person name="Brannstrom I.O."/>
            <person name="Guillou S."/>
            <person name="Cros-Aarteil S."/>
            <person name="Calhoun S."/>
            <person name="Haridas S."/>
            <person name="Kuo A."/>
            <person name="Mondo S."/>
            <person name="Pangilinan J."/>
            <person name="Riley R."/>
            <person name="Labutti K."/>
            <person name="Andreopoulos B."/>
            <person name="Lipzen A."/>
            <person name="Chen C."/>
            <person name="Yanf M."/>
            <person name="Daum C."/>
            <person name="Ng V."/>
            <person name="Clum A."/>
            <person name="Steindorff A."/>
            <person name="Ohm R."/>
            <person name="Martin F."/>
            <person name="Silar P."/>
            <person name="Natvig D."/>
            <person name="Lalanne C."/>
            <person name="Gautier V."/>
            <person name="Ament-Velasquez S.L."/>
            <person name="Kruys A."/>
            <person name="Hutchinson M.I."/>
            <person name="Powell A.J."/>
            <person name="Barry K."/>
            <person name="Miller A.N."/>
            <person name="Grigoriev I.V."/>
            <person name="Debuchy R."/>
            <person name="Gladieux P."/>
            <person name="Thoren M.H."/>
            <person name="Johannesson H."/>
        </authorList>
    </citation>
    <scope>NUCLEOTIDE SEQUENCE</scope>
    <source>
        <strain evidence="2">SMH2532-1</strain>
    </source>
</reference>
<gene>
    <name evidence="2" type="ORF">B0T16DRAFT_406075</name>
</gene>
<protein>
    <recommendedName>
        <fullName evidence="4">Secreted protein</fullName>
    </recommendedName>
</protein>
<name>A0AA39YJY5_9PEZI</name>
<dbReference type="AlphaFoldDB" id="A0AA39YJY5"/>
<accession>A0AA39YJY5</accession>
<evidence type="ECO:0008006" key="4">
    <source>
        <dbReference type="Google" id="ProtNLM"/>
    </source>
</evidence>